<proteinExistence type="predicted"/>
<sequence length="123" mass="13492">MAGDEFDGLALVDWERSACLCDVGAPGHSLAVAVTDDGRDVLWLIDDAELHAGQPRHGDSRQPHEQVGPLPERWRERVAWSAAFRCGRPTKSGRPCKLPVARPGDRCLFHRAASPDVERQTAS</sequence>
<evidence type="ECO:0000313" key="2">
    <source>
        <dbReference type="EMBL" id="MCZ0727955.1"/>
    </source>
</evidence>
<evidence type="ECO:0000313" key="3">
    <source>
        <dbReference type="Proteomes" id="UP001084650"/>
    </source>
</evidence>
<gene>
    <name evidence="2" type="ORF">OY187_07850</name>
</gene>
<name>A0ABT4HCN5_MYCIR</name>
<organism evidence="2 3">
    <name type="scientific">Mycolicibacterium iranicum</name>
    <name type="common">Mycobacterium iranicum</name>
    <dbReference type="NCBI Taxonomy" id="912594"/>
    <lineage>
        <taxon>Bacteria</taxon>
        <taxon>Bacillati</taxon>
        <taxon>Actinomycetota</taxon>
        <taxon>Actinomycetes</taxon>
        <taxon>Mycobacteriales</taxon>
        <taxon>Mycobacteriaceae</taxon>
        <taxon>Mycolicibacterium</taxon>
    </lineage>
</organism>
<evidence type="ECO:0000256" key="1">
    <source>
        <dbReference type="SAM" id="MobiDB-lite"/>
    </source>
</evidence>
<keyword evidence="3" id="KW-1185">Reference proteome</keyword>
<accession>A0ABT4HCN5</accession>
<dbReference type="EMBL" id="JAPQYE010000003">
    <property type="protein sequence ID" value="MCZ0727955.1"/>
    <property type="molecule type" value="Genomic_DNA"/>
</dbReference>
<protein>
    <submittedName>
        <fullName evidence="2">Uncharacterized protein</fullName>
    </submittedName>
</protein>
<reference evidence="2" key="1">
    <citation type="submission" date="2022-12" db="EMBL/GenBank/DDBJ databases">
        <title>Whole genome sequence of Mycolicibacterium iranicum strain SBH312.</title>
        <authorList>
            <person name="Jani J."/>
            <person name="Arifin Mustapha Z."/>
            <person name="Ahmed K."/>
            <person name="Kai Ling C."/>
        </authorList>
    </citation>
    <scope>NUCLEOTIDE SEQUENCE</scope>
    <source>
        <strain evidence="2">SBH312</strain>
    </source>
</reference>
<dbReference type="RefSeq" id="WP_268785759.1">
    <property type="nucleotide sequence ID" value="NZ_JAPQYE010000003.1"/>
</dbReference>
<comment type="caution">
    <text evidence="2">The sequence shown here is derived from an EMBL/GenBank/DDBJ whole genome shotgun (WGS) entry which is preliminary data.</text>
</comment>
<dbReference type="Proteomes" id="UP001084650">
    <property type="component" value="Unassembled WGS sequence"/>
</dbReference>
<feature type="region of interest" description="Disordered" evidence="1">
    <location>
        <begin position="52"/>
        <end position="72"/>
    </location>
</feature>